<keyword evidence="1" id="KW-0732">Signal</keyword>
<gene>
    <name evidence="3" type="ORF">METZ01_LOCUS106707</name>
</gene>
<evidence type="ECO:0000313" key="3">
    <source>
        <dbReference type="EMBL" id="SVA53853.1"/>
    </source>
</evidence>
<dbReference type="CDD" id="cd13530">
    <property type="entry name" value="PBP2_peptides_like"/>
    <property type="match status" value="1"/>
</dbReference>
<dbReference type="AlphaFoldDB" id="A0A381WPM3"/>
<dbReference type="Pfam" id="PF00497">
    <property type="entry name" value="SBP_bac_3"/>
    <property type="match status" value="1"/>
</dbReference>
<dbReference type="InterPro" id="IPR001638">
    <property type="entry name" value="Solute-binding_3/MltF_N"/>
</dbReference>
<dbReference type="PANTHER" id="PTHR35936:SF17">
    <property type="entry name" value="ARGININE-BINDING EXTRACELLULAR PROTEIN ARTP"/>
    <property type="match status" value="1"/>
</dbReference>
<sequence>MTRLSSTAVCAFVAGVAMMASAQAQETIKVAADVGYVPHVMATADGGVEGYNVDLANEVARRMGKKFEIIDQEWSGIFAGLNAKRYDTIIAPTTITADRSKNMLFAEGYMDVNYIFIIKKGSAAKTLDDLKGKKIAVNRGNLFDKWLSAR</sequence>
<feature type="domain" description="Solute-binding protein family 3/N-terminal" evidence="2">
    <location>
        <begin position="28"/>
        <end position="124"/>
    </location>
</feature>
<feature type="non-terminal residue" evidence="3">
    <location>
        <position position="150"/>
    </location>
</feature>
<protein>
    <recommendedName>
        <fullName evidence="2">Solute-binding protein family 3/N-terminal domain-containing protein</fullName>
    </recommendedName>
</protein>
<organism evidence="3">
    <name type="scientific">marine metagenome</name>
    <dbReference type="NCBI Taxonomy" id="408172"/>
    <lineage>
        <taxon>unclassified sequences</taxon>
        <taxon>metagenomes</taxon>
        <taxon>ecological metagenomes</taxon>
    </lineage>
</organism>
<dbReference type="EMBL" id="UINC01012314">
    <property type="protein sequence ID" value="SVA53853.1"/>
    <property type="molecule type" value="Genomic_DNA"/>
</dbReference>
<reference evidence="3" key="1">
    <citation type="submission" date="2018-05" db="EMBL/GenBank/DDBJ databases">
        <authorList>
            <person name="Lanie J.A."/>
            <person name="Ng W.-L."/>
            <person name="Kazmierczak K.M."/>
            <person name="Andrzejewski T.M."/>
            <person name="Davidsen T.M."/>
            <person name="Wayne K.J."/>
            <person name="Tettelin H."/>
            <person name="Glass J.I."/>
            <person name="Rusch D."/>
            <person name="Podicherti R."/>
            <person name="Tsui H.-C.T."/>
            <person name="Winkler M.E."/>
        </authorList>
    </citation>
    <scope>NUCLEOTIDE SEQUENCE</scope>
</reference>
<proteinExistence type="predicted"/>
<name>A0A381WPM3_9ZZZZ</name>
<accession>A0A381WPM3</accession>
<dbReference type="SUPFAM" id="SSF53850">
    <property type="entry name" value="Periplasmic binding protein-like II"/>
    <property type="match status" value="1"/>
</dbReference>
<dbReference type="PANTHER" id="PTHR35936">
    <property type="entry name" value="MEMBRANE-BOUND LYTIC MUREIN TRANSGLYCOSYLASE F"/>
    <property type="match status" value="1"/>
</dbReference>
<evidence type="ECO:0000259" key="2">
    <source>
        <dbReference type="Pfam" id="PF00497"/>
    </source>
</evidence>
<dbReference type="Gene3D" id="3.40.190.10">
    <property type="entry name" value="Periplasmic binding protein-like II"/>
    <property type="match status" value="2"/>
</dbReference>
<evidence type="ECO:0000256" key="1">
    <source>
        <dbReference type="ARBA" id="ARBA00022729"/>
    </source>
</evidence>